<keyword evidence="3" id="KW-0813">Transport</keyword>
<name>A0ABP7MDZ8_9BACT</name>
<evidence type="ECO:0000313" key="9">
    <source>
        <dbReference type="EMBL" id="GAA3920817.1"/>
    </source>
</evidence>
<evidence type="ECO:0008006" key="11">
    <source>
        <dbReference type="Google" id="ProtNLM"/>
    </source>
</evidence>
<dbReference type="PANTHER" id="PTHR30026">
    <property type="entry name" value="OUTER MEMBRANE PROTEIN TOLC"/>
    <property type="match status" value="1"/>
</dbReference>
<accession>A0ABP7MDZ8</accession>
<dbReference type="SUPFAM" id="SSF56954">
    <property type="entry name" value="Outer membrane efflux proteins (OEP)"/>
    <property type="match status" value="1"/>
</dbReference>
<dbReference type="InterPro" id="IPR051906">
    <property type="entry name" value="TolC-like"/>
</dbReference>
<evidence type="ECO:0000256" key="2">
    <source>
        <dbReference type="ARBA" id="ARBA00007613"/>
    </source>
</evidence>
<dbReference type="EMBL" id="BAABDH010000004">
    <property type="protein sequence ID" value="GAA3920817.1"/>
    <property type="molecule type" value="Genomic_DNA"/>
</dbReference>
<keyword evidence="7" id="KW-0998">Cell outer membrane</keyword>
<feature type="signal peptide" evidence="8">
    <location>
        <begin position="1"/>
        <end position="22"/>
    </location>
</feature>
<comment type="caution">
    <text evidence="9">The sequence shown here is derived from an EMBL/GenBank/DDBJ whole genome shotgun (WGS) entry which is preliminary data.</text>
</comment>
<evidence type="ECO:0000256" key="8">
    <source>
        <dbReference type="SAM" id="SignalP"/>
    </source>
</evidence>
<dbReference type="InterPro" id="IPR003423">
    <property type="entry name" value="OMP_efflux"/>
</dbReference>
<evidence type="ECO:0000313" key="10">
    <source>
        <dbReference type="Proteomes" id="UP001499909"/>
    </source>
</evidence>
<organism evidence="9 10">
    <name type="scientific">Hymenobacter algoricola</name>
    <dbReference type="NCBI Taxonomy" id="486267"/>
    <lineage>
        <taxon>Bacteria</taxon>
        <taxon>Pseudomonadati</taxon>
        <taxon>Bacteroidota</taxon>
        <taxon>Cytophagia</taxon>
        <taxon>Cytophagales</taxon>
        <taxon>Hymenobacteraceae</taxon>
        <taxon>Hymenobacter</taxon>
    </lineage>
</organism>
<protein>
    <recommendedName>
        <fullName evidence="11">TolC family protein</fullName>
    </recommendedName>
</protein>
<dbReference type="Proteomes" id="UP001499909">
    <property type="component" value="Unassembled WGS sequence"/>
</dbReference>
<comment type="subcellular location">
    <subcellularLocation>
        <location evidence="1">Cell outer membrane</location>
    </subcellularLocation>
</comment>
<keyword evidence="5" id="KW-0812">Transmembrane</keyword>
<keyword evidence="4" id="KW-1134">Transmembrane beta strand</keyword>
<evidence type="ECO:0000256" key="5">
    <source>
        <dbReference type="ARBA" id="ARBA00022692"/>
    </source>
</evidence>
<dbReference type="Pfam" id="PF02321">
    <property type="entry name" value="OEP"/>
    <property type="match status" value="1"/>
</dbReference>
<sequence length="402" mass="44418">MKKTPGWLLLSLLLLAAGSARAQGNGLTLTLDSAVAVALRVSPRTLVGNLEVQAARQLRRTNLNLPNPTVFVENPTAERFVGGFTQTTEFPTVYTRQGQLNAARQDVAEQARLAGRTEVVRLTRQTYLALQFSEARLTQLARQDSTFAVLNAATRRLRAAGEIDLLQAVSTDADARQVRNQRRQAQLDQQNAQRQLRLLLRLPEDAPLRVMPLGRLAAPPVPANAGDTSLLRTNALLRLEQVRIAESQQALRVERARALPGLSFGYLNQGPADAKLYTGVQAGITLPVWYGAYRGQIRAAQTRVALARAQYDVARLSTSSAYLQALAEFQKQTENLAYYEETGLAQAATLASTGARLFRAGETSYYLYIQSLNQAYQIRQTYVDALRSYNEALLELNYLRGE</sequence>
<evidence type="ECO:0000256" key="1">
    <source>
        <dbReference type="ARBA" id="ARBA00004442"/>
    </source>
</evidence>
<evidence type="ECO:0000256" key="4">
    <source>
        <dbReference type="ARBA" id="ARBA00022452"/>
    </source>
</evidence>
<keyword evidence="8" id="KW-0732">Signal</keyword>
<dbReference type="PANTHER" id="PTHR30026:SF20">
    <property type="entry name" value="OUTER MEMBRANE PROTEIN TOLC"/>
    <property type="match status" value="1"/>
</dbReference>
<dbReference type="RefSeq" id="WP_345109323.1">
    <property type="nucleotide sequence ID" value="NZ_BAABDH010000004.1"/>
</dbReference>
<keyword evidence="10" id="KW-1185">Reference proteome</keyword>
<evidence type="ECO:0000256" key="3">
    <source>
        <dbReference type="ARBA" id="ARBA00022448"/>
    </source>
</evidence>
<reference evidence="10" key="1">
    <citation type="journal article" date="2019" name="Int. J. Syst. Evol. Microbiol.">
        <title>The Global Catalogue of Microorganisms (GCM) 10K type strain sequencing project: providing services to taxonomists for standard genome sequencing and annotation.</title>
        <authorList>
            <consortium name="The Broad Institute Genomics Platform"/>
            <consortium name="The Broad Institute Genome Sequencing Center for Infectious Disease"/>
            <person name="Wu L."/>
            <person name="Ma J."/>
        </authorList>
    </citation>
    <scope>NUCLEOTIDE SEQUENCE [LARGE SCALE GENOMIC DNA]</scope>
    <source>
        <strain evidence="10">JCM 17214</strain>
    </source>
</reference>
<feature type="chain" id="PRO_5045156616" description="TolC family protein" evidence="8">
    <location>
        <begin position="23"/>
        <end position="402"/>
    </location>
</feature>
<evidence type="ECO:0000256" key="7">
    <source>
        <dbReference type="ARBA" id="ARBA00023237"/>
    </source>
</evidence>
<keyword evidence="6" id="KW-0472">Membrane</keyword>
<dbReference type="Gene3D" id="1.20.1600.10">
    <property type="entry name" value="Outer membrane efflux proteins (OEP)"/>
    <property type="match status" value="1"/>
</dbReference>
<comment type="similarity">
    <text evidence="2">Belongs to the outer membrane factor (OMF) (TC 1.B.17) family.</text>
</comment>
<proteinExistence type="inferred from homology"/>
<gene>
    <name evidence="9" type="ORF">GCM10022406_03940</name>
</gene>
<evidence type="ECO:0000256" key="6">
    <source>
        <dbReference type="ARBA" id="ARBA00023136"/>
    </source>
</evidence>